<gene>
    <name evidence="3" type="ORF">LshimejAT787_2200330</name>
</gene>
<dbReference type="PANTHER" id="PTHR47481:SF7">
    <property type="entry name" value="CCHC-TYPE DOMAIN-CONTAINING PROTEIN"/>
    <property type="match status" value="1"/>
</dbReference>
<dbReference type="InterPro" id="IPR054722">
    <property type="entry name" value="PolX-like_BBD"/>
</dbReference>
<feature type="region of interest" description="Disordered" evidence="1">
    <location>
        <begin position="382"/>
        <end position="404"/>
    </location>
</feature>
<dbReference type="Pfam" id="PF22936">
    <property type="entry name" value="Pol_BBD"/>
    <property type="match status" value="1"/>
</dbReference>
<evidence type="ECO:0000313" key="4">
    <source>
        <dbReference type="Proteomes" id="UP001063166"/>
    </source>
</evidence>
<protein>
    <recommendedName>
        <fullName evidence="2">Retrovirus-related Pol polyprotein from transposon TNT 1-94-like beta-barrel domain-containing protein</fullName>
    </recommendedName>
</protein>
<feature type="domain" description="Retrovirus-related Pol polyprotein from transposon TNT 1-94-like beta-barrel" evidence="2">
    <location>
        <begin position="449"/>
        <end position="533"/>
    </location>
</feature>
<evidence type="ECO:0000259" key="2">
    <source>
        <dbReference type="Pfam" id="PF22936"/>
    </source>
</evidence>
<accession>A0A9P3UV18</accession>
<dbReference type="EMBL" id="BRPK01000022">
    <property type="protein sequence ID" value="GLB45370.1"/>
    <property type="molecule type" value="Genomic_DNA"/>
</dbReference>
<keyword evidence="4" id="KW-1185">Reference proteome</keyword>
<dbReference type="OrthoDB" id="3035098at2759"/>
<dbReference type="Proteomes" id="UP001063166">
    <property type="component" value="Unassembled WGS sequence"/>
</dbReference>
<evidence type="ECO:0000313" key="3">
    <source>
        <dbReference type="EMBL" id="GLB45370.1"/>
    </source>
</evidence>
<feature type="compositionally biased region" description="Low complexity" evidence="1">
    <location>
        <begin position="382"/>
        <end position="402"/>
    </location>
</feature>
<dbReference type="Pfam" id="PF14223">
    <property type="entry name" value="Retrotran_gag_2"/>
    <property type="match status" value="1"/>
</dbReference>
<sequence>MGMTRRPTRAYPGDTRTRGHGPYGLLRVWVRVGLGRAAGYPGYSLRVRRRRRPGPGPGPVTVTVTVTVTSTFNLGRSRRPRPGPPLLQTDSYILLRHITTATNMSSSNYTPPIFPDEEKFDRTNFFGFKTRILIATRVRGALGYLEGIIKKPSPLPTGALPPEPTDWTSTSPSIEEWGVRDAWVLALITYNTKNPVGLGVKIDGTAAEAWESLTDTYGTTSELAAVHAEKVLRNTTFSDDADFLVHITTLRMRWTAATEKGATIDDRTFRGIIIASLPESWNEVISTLYGTKNSVELIAGLTLHWERLKAQRVTAGTSPTALQVKTQPTKPRLVCTNPNCGRTGYTINNCYWPGGGKEGQFPPNFRGRRHTSNAANNTVAAVANSASSQTTPTATPSTTNQAPGNTSRVTYALMAQPLEQFAPSTFLRSIDCYLSAPSAYAARSRVPTYADSGASDHCFVERSDFVNYEEFSVPREGRSANRGGVFRIVGCGTVRKTVIVDGVESDLIFRAALHTPDLAANLVSIAKFDAAGYTITFANGKAKFTDSDGRTFMVGKGTEGMYLLDFVSTPALVPAPQQRAAEAGPRRHQDPPAQPGPTVLDETVTAIPMPF</sequence>
<comment type="caution">
    <text evidence="3">The sequence shown here is derived from an EMBL/GenBank/DDBJ whole genome shotgun (WGS) entry which is preliminary data.</text>
</comment>
<feature type="region of interest" description="Disordered" evidence="1">
    <location>
        <begin position="576"/>
        <end position="602"/>
    </location>
</feature>
<organism evidence="3 4">
    <name type="scientific">Lyophyllum shimeji</name>
    <name type="common">Hon-shimeji</name>
    <name type="synonym">Tricholoma shimeji</name>
    <dbReference type="NCBI Taxonomy" id="47721"/>
    <lineage>
        <taxon>Eukaryota</taxon>
        <taxon>Fungi</taxon>
        <taxon>Dikarya</taxon>
        <taxon>Basidiomycota</taxon>
        <taxon>Agaricomycotina</taxon>
        <taxon>Agaricomycetes</taxon>
        <taxon>Agaricomycetidae</taxon>
        <taxon>Agaricales</taxon>
        <taxon>Tricholomatineae</taxon>
        <taxon>Lyophyllaceae</taxon>
        <taxon>Lyophyllum</taxon>
    </lineage>
</organism>
<name>A0A9P3UV18_LYOSH</name>
<reference evidence="3" key="1">
    <citation type="submission" date="2022-07" db="EMBL/GenBank/DDBJ databases">
        <title>The genome of Lyophyllum shimeji provides insight into the initial evolution of ectomycorrhizal fungal genome.</title>
        <authorList>
            <person name="Kobayashi Y."/>
            <person name="Shibata T."/>
            <person name="Hirakawa H."/>
            <person name="Shigenobu S."/>
            <person name="Nishiyama T."/>
            <person name="Yamada A."/>
            <person name="Hasebe M."/>
            <person name="Kawaguchi M."/>
        </authorList>
    </citation>
    <scope>NUCLEOTIDE SEQUENCE</scope>
    <source>
        <strain evidence="3">AT787</strain>
    </source>
</reference>
<dbReference type="PANTHER" id="PTHR47481">
    <property type="match status" value="1"/>
</dbReference>
<dbReference type="AlphaFoldDB" id="A0A9P3UV18"/>
<evidence type="ECO:0000256" key="1">
    <source>
        <dbReference type="SAM" id="MobiDB-lite"/>
    </source>
</evidence>
<proteinExistence type="predicted"/>